<comment type="caution">
    <text evidence="1">The sequence shown here is derived from an EMBL/GenBank/DDBJ whole genome shotgun (WGS) entry which is preliminary data.</text>
</comment>
<protein>
    <recommendedName>
        <fullName evidence="3">ASCH domain-containing protein</fullName>
    </recommendedName>
</protein>
<keyword evidence="2" id="KW-1185">Reference proteome</keyword>
<sequence>MTDRPLIFSAPMISALLAGRKTQTRRILKPQPYPFVTDGRPYWNARGCIGGRISISDAELLRLHRWVVGDRLYVREAWAPLDALTHNDPGTRAFAEKGFYRADQGTVDGEISRWRPSIHMPRWASRLTLLVADIRVQRLQDISQADSEAEGIYERGSVGDGSSHDRWTWQREGWRYATPREAFRELWGLINGPDAWAANPWVAAVSFSVIRSNIDATPLPSPAQGGK</sequence>
<organism evidence="1 2">
    <name type="scientific">Methylobacterium brachythecii</name>
    <dbReference type="NCBI Taxonomy" id="1176177"/>
    <lineage>
        <taxon>Bacteria</taxon>
        <taxon>Pseudomonadati</taxon>
        <taxon>Pseudomonadota</taxon>
        <taxon>Alphaproteobacteria</taxon>
        <taxon>Hyphomicrobiales</taxon>
        <taxon>Methylobacteriaceae</taxon>
        <taxon>Methylobacterium</taxon>
    </lineage>
</organism>
<dbReference type="Proteomes" id="UP001156881">
    <property type="component" value="Unassembled WGS sequence"/>
</dbReference>
<accession>A0ABQ6D416</accession>
<dbReference type="EMBL" id="BSPG01000012">
    <property type="protein sequence ID" value="GLS44471.1"/>
    <property type="molecule type" value="Genomic_DNA"/>
</dbReference>
<evidence type="ECO:0008006" key="3">
    <source>
        <dbReference type="Google" id="ProtNLM"/>
    </source>
</evidence>
<reference evidence="2" key="1">
    <citation type="journal article" date="2019" name="Int. J. Syst. Evol. Microbiol.">
        <title>The Global Catalogue of Microorganisms (GCM) 10K type strain sequencing project: providing services to taxonomists for standard genome sequencing and annotation.</title>
        <authorList>
            <consortium name="The Broad Institute Genomics Platform"/>
            <consortium name="The Broad Institute Genome Sequencing Center for Infectious Disease"/>
            <person name="Wu L."/>
            <person name="Ma J."/>
        </authorList>
    </citation>
    <scope>NUCLEOTIDE SEQUENCE [LARGE SCALE GENOMIC DNA]</scope>
    <source>
        <strain evidence="2">NBRC 107710</strain>
    </source>
</reference>
<dbReference type="RefSeq" id="WP_183503673.1">
    <property type="nucleotide sequence ID" value="NZ_BSPG01000012.1"/>
</dbReference>
<name>A0ABQ6D416_9HYPH</name>
<evidence type="ECO:0000313" key="2">
    <source>
        <dbReference type="Proteomes" id="UP001156881"/>
    </source>
</evidence>
<gene>
    <name evidence="1" type="ORF">GCM10007884_24590</name>
</gene>
<proteinExistence type="predicted"/>
<evidence type="ECO:0000313" key="1">
    <source>
        <dbReference type="EMBL" id="GLS44471.1"/>
    </source>
</evidence>